<dbReference type="InterPro" id="IPR004864">
    <property type="entry name" value="LEA_2"/>
</dbReference>
<evidence type="ECO:0000256" key="1">
    <source>
        <dbReference type="SAM" id="Phobius"/>
    </source>
</evidence>
<evidence type="ECO:0000259" key="2">
    <source>
        <dbReference type="Pfam" id="PF03168"/>
    </source>
</evidence>
<keyword evidence="4" id="KW-1185">Reference proteome</keyword>
<name>A0ABX4YDX1_9LEPT</name>
<dbReference type="Proteomes" id="UP000094669">
    <property type="component" value="Unassembled WGS sequence"/>
</dbReference>
<keyword evidence="1" id="KW-0812">Transmembrane</keyword>
<organism evidence="3 4">
    <name type="scientific">Leptospira inadai serovar Lyme</name>
    <dbReference type="NCBI Taxonomy" id="293084"/>
    <lineage>
        <taxon>Bacteria</taxon>
        <taxon>Pseudomonadati</taxon>
        <taxon>Spirochaetota</taxon>
        <taxon>Spirochaetia</taxon>
        <taxon>Leptospirales</taxon>
        <taxon>Leptospiraceae</taxon>
        <taxon>Leptospira</taxon>
    </lineage>
</organism>
<evidence type="ECO:0000313" key="4">
    <source>
        <dbReference type="Proteomes" id="UP000094669"/>
    </source>
</evidence>
<keyword evidence="1" id="KW-0472">Membrane</keyword>
<dbReference type="SUPFAM" id="SSF117070">
    <property type="entry name" value="LEA14-like"/>
    <property type="match status" value="1"/>
</dbReference>
<proteinExistence type="predicted"/>
<dbReference type="EMBL" id="MCRM02000030">
    <property type="protein sequence ID" value="PNV72605.1"/>
    <property type="molecule type" value="Genomic_DNA"/>
</dbReference>
<protein>
    <recommendedName>
        <fullName evidence="2">Late embryogenesis abundant protein LEA-2 subgroup domain-containing protein</fullName>
    </recommendedName>
</protein>
<sequence length="192" mass="21446">MESLRRENLVKSIAPISFTIVGVVLCLSLLGLSCLELRQNVKKLESCKFRVVDVKAEKVEFISFPPVPKISLLATLEIENPNDSEVTLYRFDLSVTALDQNGEEVELARVGSNEETVVAPFSKKNIGLSIETRFEKRMNQNLLLIAAVLARDILSGKDPNMRIKGTVKYKSIFGEVDLPVDEKVKLQPKNKS</sequence>
<feature type="transmembrane region" description="Helical" evidence="1">
    <location>
        <begin position="12"/>
        <end position="35"/>
    </location>
</feature>
<keyword evidence="1" id="KW-1133">Transmembrane helix</keyword>
<dbReference type="Gene3D" id="2.60.40.1820">
    <property type="match status" value="1"/>
</dbReference>
<dbReference type="Pfam" id="PF03168">
    <property type="entry name" value="LEA_2"/>
    <property type="match status" value="1"/>
</dbReference>
<dbReference type="PROSITE" id="PS51257">
    <property type="entry name" value="PROKAR_LIPOPROTEIN"/>
    <property type="match status" value="1"/>
</dbReference>
<gene>
    <name evidence="3" type="ORF">BES34_019180</name>
</gene>
<reference evidence="3" key="1">
    <citation type="submission" date="2018-01" db="EMBL/GenBank/DDBJ databases">
        <title>Genomic characterization of Leptospira inadai serogroup Lyme isolated from captured rat in Brazil and comparative analysis with human reference strain.</title>
        <authorList>
            <person name="Moreno L.Z."/>
            <person name="Loureiro A.P."/>
            <person name="Miraglia F."/>
            <person name="Kremer F.S."/>
            <person name="Eslabao M.R."/>
            <person name="Dellagostin O.A."/>
            <person name="Lilenbaum W."/>
            <person name="Moreno A.M."/>
        </authorList>
    </citation>
    <scope>NUCLEOTIDE SEQUENCE [LARGE SCALE GENOMIC DNA]</scope>
    <source>
        <strain evidence="3">M34/99</strain>
    </source>
</reference>
<dbReference type="RefSeq" id="WP_010415940.1">
    <property type="nucleotide sequence ID" value="NZ_MCRM02000030.1"/>
</dbReference>
<comment type="caution">
    <text evidence="3">The sequence shown here is derived from an EMBL/GenBank/DDBJ whole genome shotgun (WGS) entry which is preliminary data.</text>
</comment>
<evidence type="ECO:0000313" key="3">
    <source>
        <dbReference type="EMBL" id="PNV72605.1"/>
    </source>
</evidence>
<accession>A0ABX4YDX1</accession>
<feature type="domain" description="Late embryogenesis abundant protein LEA-2 subgroup" evidence="2">
    <location>
        <begin position="75"/>
        <end position="183"/>
    </location>
</feature>